<sequence>MSRSVEQQLDQGSVWLPASVGNRFNEDIIESYAGAALGVTHRGSIPVNILSFANPPPLLFSSHPRVSFTLGFRLPLSLRPLILKEPPLHPRVSIVSARGSVITAALWIG</sequence>
<evidence type="ECO:0000313" key="1">
    <source>
        <dbReference type="EMBL" id="TNN25080.1"/>
    </source>
</evidence>
<evidence type="ECO:0000313" key="2">
    <source>
        <dbReference type="Proteomes" id="UP000314294"/>
    </source>
</evidence>
<dbReference type="Proteomes" id="UP000314294">
    <property type="component" value="Unassembled WGS sequence"/>
</dbReference>
<keyword evidence="2" id="KW-1185">Reference proteome</keyword>
<proteinExistence type="predicted"/>
<accession>A0A4Z2E931</accession>
<gene>
    <name evidence="1" type="ORF">EYF80_064793</name>
</gene>
<dbReference type="AlphaFoldDB" id="A0A4Z2E931"/>
<comment type="caution">
    <text evidence="1">The sequence shown here is derived from an EMBL/GenBank/DDBJ whole genome shotgun (WGS) entry which is preliminary data.</text>
</comment>
<organism evidence="1 2">
    <name type="scientific">Liparis tanakae</name>
    <name type="common">Tanaka's snailfish</name>
    <dbReference type="NCBI Taxonomy" id="230148"/>
    <lineage>
        <taxon>Eukaryota</taxon>
        <taxon>Metazoa</taxon>
        <taxon>Chordata</taxon>
        <taxon>Craniata</taxon>
        <taxon>Vertebrata</taxon>
        <taxon>Euteleostomi</taxon>
        <taxon>Actinopterygii</taxon>
        <taxon>Neopterygii</taxon>
        <taxon>Teleostei</taxon>
        <taxon>Neoteleostei</taxon>
        <taxon>Acanthomorphata</taxon>
        <taxon>Eupercaria</taxon>
        <taxon>Perciformes</taxon>
        <taxon>Cottioidei</taxon>
        <taxon>Cottales</taxon>
        <taxon>Liparidae</taxon>
        <taxon>Liparis</taxon>
    </lineage>
</organism>
<protein>
    <submittedName>
        <fullName evidence="1">Uncharacterized protein</fullName>
    </submittedName>
</protein>
<dbReference type="EMBL" id="SRLO01013483">
    <property type="protein sequence ID" value="TNN25080.1"/>
    <property type="molecule type" value="Genomic_DNA"/>
</dbReference>
<name>A0A4Z2E931_9TELE</name>
<reference evidence="1 2" key="1">
    <citation type="submission" date="2019-03" db="EMBL/GenBank/DDBJ databases">
        <title>First draft genome of Liparis tanakae, snailfish: a comprehensive survey of snailfish specific genes.</title>
        <authorList>
            <person name="Kim W."/>
            <person name="Song I."/>
            <person name="Jeong J.-H."/>
            <person name="Kim D."/>
            <person name="Kim S."/>
            <person name="Ryu S."/>
            <person name="Song J.Y."/>
            <person name="Lee S.K."/>
        </authorList>
    </citation>
    <scope>NUCLEOTIDE SEQUENCE [LARGE SCALE GENOMIC DNA]</scope>
    <source>
        <tissue evidence="1">Muscle</tissue>
    </source>
</reference>